<name>X6P0Q8_RETFI</name>
<proteinExistence type="predicted"/>
<evidence type="ECO:0000313" key="1">
    <source>
        <dbReference type="EMBL" id="ETO32150.1"/>
    </source>
</evidence>
<evidence type="ECO:0000313" key="2">
    <source>
        <dbReference type="Proteomes" id="UP000023152"/>
    </source>
</evidence>
<organism evidence="1 2">
    <name type="scientific">Reticulomyxa filosa</name>
    <dbReference type="NCBI Taxonomy" id="46433"/>
    <lineage>
        <taxon>Eukaryota</taxon>
        <taxon>Sar</taxon>
        <taxon>Rhizaria</taxon>
        <taxon>Retaria</taxon>
        <taxon>Foraminifera</taxon>
        <taxon>Monothalamids</taxon>
        <taxon>Reticulomyxidae</taxon>
        <taxon>Reticulomyxa</taxon>
    </lineage>
</organism>
<accession>X6P0Q8</accession>
<dbReference type="EMBL" id="ASPP01004444">
    <property type="protein sequence ID" value="ETO32150.1"/>
    <property type="molecule type" value="Genomic_DNA"/>
</dbReference>
<sequence length="101" mass="12114">MGDAIISLLMIYFDMKNCRKVCEVNNCKKKHKHMHDTKKKKKQSKCKDSKFGTLVAFEQQWSTAKWFIQSVEFFELYHPLLFFNQKKKKELGSRFLVSFIQ</sequence>
<protein>
    <submittedName>
        <fullName evidence="1">Uncharacterized protein</fullName>
    </submittedName>
</protein>
<comment type="caution">
    <text evidence="1">The sequence shown here is derived from an EMBL/GenBank/DDBJ whole genome shotgun (WGS) entry which is preliminary data.</text>
</comment>
<reference evidence="1 2" key="1">
    <citation type="journal article" date="2013" name="Curr. Biol.">
        <title>The Genome of the Foraminiferan Reticulomyxa filosa.</title>
        <authorList>
            <person name="Glockner G."/>
            <person name="Hulsmann N."/>
            <person name="Schleicher M."/>
            <person name="Noegel A.A."/>
            <person name="Eichinger L."/>
            <person name="Gallinger C."/>
            <person name="Pawlowski J."/>
            <person name="Sierra R."/>
            <person name="Euteneuer U."/>
            <person name="Pillet L."/>
            <person name="Moustafa A."/>
            <person name="Platzer M."/>
            <person name="Groth M."/>
            <person name="Szafranski K."/>
            <person name="Schliwa M."/>
        </authorList>
    </citation>
    <scope>NUCLEOTIDE SEQUENCE [LARGE SCALE GENOMIC DNA]</scope>
</reference>
<gene>
    <name evidence="1" type="ORF">RFI_04969</name>
</gene>
<dbReference type="AlphaFoldDB" id="X6P0Q8"/>
<dbReference type="Proteomes" id="UP000023152">
    <property type="component" value="Unassembled WGS sequence"/>
</dbReference>
<keyword evidence="2" id="KW-1185">Reference proteome</keyword>